<accession>A0A1X2HNI2</accession>
<sequence>MAALAEDPQHRRLMDFIDRPTAVPFLAHIAHQTSLVIPCQSASPADQQQQQQPSIPPLPTFVNFLVRRSSTNPGTLLGVLVLLDRLRERLAPIARGMPCTCQRIFLATLIVTSKALHDTAPRNRHWTRYAHYFTVAEINLMEKQLLALLDFQLSITLDDLYGALARFDNSVIRRPYQQPPRFPQQHQQQQQQQSYPLDGGVSMPPPVANHVGRPNVLLPSLRDAHYSSSSSVASTNSSFSVLFSASDDNNSSTSISSNSSASDSLSSEAAIRSYYVDKTLPAPTLGAEEPNLQQRHPGYWQDPLGPPPLPMAVHHSSRRRRAANHHQPLAPLPQPSSSSPGRRHRSSAATGHLSRPP</sequence>
<evidence type="ECO:0000259" key="2">
    <source>
        <dbReference type="Pfam" id="PF00134"/>
    </source>
</evidence>
<dbReference type="PANTHER" id="PTHR15615">
    <property type="match status" value="1"/>
</dbReference>
<dbReference type="AlphaFoldDB" id="A0A1X2HNI2"/>
<protein>
    <recommendedName>
        <fullName evidence="2">Cyclin N-terminal domain-containing protein</fullName>
    </recommendedName>
</protein>
<reference evidence="3 4" key="1">
    <citation type="submission" date="2016-07" db="EMBL/GenBank/DDBJ databases">
        <title>Pervasive Adenine N6-methylation of Active Genes in Fungi.</title>
        <authorList>
            <consortium name="DOE Joint Genome Institute"/>
            <person name="Mondo S.J."/>
            <person name="Dannebaum R.O."/>
            <person name="Kuo R.C."/>
            <person name="Labutti K."/>
            <person name="Haridas S."/>
            <person name="Kuo A."/>
            <person name="Salamov A."/>
            <person name="Ahrendt S.R."/>
            <person name="Lipzen A."/>
            <person name="Sullivan W."/>
            <person name="Andreopoulos W.B."/>
            <person name="Clum A."/>
            <person name="Lindquist E."/>
            <person name="Daum C."/>
            <person name="Ramamoorthy G.K."/>
            <person name="Gryganskyi A."/>
            <person name="Culley D."/>
            <person name="Magnuson J.K."/>
            <person name="James T.Y."/>
            <person name="O'Malley M.A."/>
            <person name="Stajich J.E."/>
            <person name="Spatafora J.W."/>
            <person name="Visel A."/>
            <person name="Grigoriev I.V."/>
        </authorList>
    </citation>
    <scope>NUCLEOTIDE SEQUENCE [LARGE SCALE GENOMIC DNA]</scope>
    <source>
        <strain evidence="3 4">NRRL 2496</strain>
    </source>
</reference>
<dbReference type="Pfam" id="PF00134">
    <property type="entry name" value="Cyclin_N"/>
    <property type="match status" value="1"/>
</dbReference>
<dbReference type="InParanoid" id="A0A1X2HNI2"/>
<feature type="region of interest" description="Disordered" evidence="1">
    <location>
        <begin position="285"/>
        <end position="357"/>
    </location>
</feature>
<dbReference type="Gene3D" id="1.10.472.10">
    <property type="entry name" value="Cyclin-like"/>
    <property type="match status" value="1"/>
</dbReference>
<evidence type="ECO:0000256" key="1">
    <source>
        <dbReference type="SAM" id="MobiDB-lite"/>
    </source>
</evidence>
<keyword evidence="4" id="KW-1185">Reference proteome</keyword>
<feature type="domain" description="Cyclin N-terminal" evidence="2">
    <location>
        <begin position="46"/>
        <end position="154"/>
    </location>
</feature>
<evidence type="ECO:0000313" key="4">
    <source>
        <dbReference type="Proteomes" id="UP000242180"/>
    </source>
</evidence>
<dbReference type="Proteomes" id="UP000242180">
    <property type="component" value="Unassembled WGS sequence"/>
</dbReference>
<organism evidence="3 4">
    <name type="scientific">Syncephalastrum racemosum</name>
    <name type="common">Filamentous fungus</name>
    <dbReference type="NCBI Taxonomy" id="13706"/>
    <lineage>
        <taxon>Eukaryota</taxon>
        <taxon>Fungi</taxon>
        <taxon>Fungi incertae sedis</taxon>
        <taxon>Mucoromycota</taxon>
        <taxon>Mucoromycotina</taxon>
        <taxon>Mucoromycetes</taxon>
        <taxon>Mucorales</taxon>
        <taxon>Syncephalastraceae</taxon>
        <taxon>Syncephalastrum</taxon>
    </lineage>
</organism>
<dbReference type="EMBL" id="MCGN01000002">
    <property type="protein sequence ID" value="ORZ00436.1"/>
    <property type="molecule type" value="Genomic_DNA"/>
</dbReference>
<dbReference type="InterPro" id="IPR006671">
    <property type="entry name" value="Cyclin_N"/>
</dbReference>
<dbReference type="OrthoDB" id="10250320at2759"/>
<feature type="compositionally biased region" description="Low complexity" evidence="1">
    <location>
        <begin position="183"/>
        <end position="193"/>
    </location>
</feature>
<dbReference type="CDD" id="cd20557">
    <property type="entry name" value="CYCLIN_ScPCL1-like"/>
    <property type="match status" value="1"/>
</dbReference>
<feature type="compositionally biased region" description="Basic residues" evidence="1">
    <location>
        <begin position="315"/>
        <end position="324"/>
    </location>
</feature>
<dbReference type="GO" id="GO:0000307">
    <property type="term" value="C:cyclin-dependent protein kinase holoenzyme complex"/>
    <property type="evidence" value="ECO:0007669"/>
    <property type="project" value="TreeGrafter"/>
</dbReference>
<proteinExistence type="predicted"/>
<dbReference type="GO" id="GO:0005634">
    <property type="term" value="C:nucleus"/>
    <property type="evidence" value="ECO:0007669"/>
    <property type="project" value="TreeGrafter"/>
</dbReference>
<dbReference type="GO" id="GO:0019901">
    <property type="term" value="F:protein kinase binding"/>
    <property type="evidence" value="ECO:0007669"/>
    <property type="project" value="InterPro"/>
</dbReference>
<dbReference type="OMA" id="HHRESAH"/>
<evidence type="ECO:0000313" key="3">
    <source>
        <dbReference type="EMBL" id="ORZ00436.1"/>
    </source>
</evidence>
<dbReference type="SUPFAM" id="SSF47954">
    <property type="entry name" value="Cyclin-like"/>
    <property type="match status" value="1"/>
</dbReference>
<gene>
    <name evidence="3" type="ORF">BCR43DRAFT_560935</name>
</gene>
<dbReference type="GO" id="GO:0016538">
    <property type="term" value="F:cyclin-dependent protein serine/threonine kinase regulator activity"/>
    <property type="evidence" value="ECO:0007669"/>
    <property type="project" value="TreeGrafter"/>
</dbReference>
<dbReference type="STRING" id="13706.A0A1X2HNI2"/>
<dbReference type="InterPro" id="IPR013922">
    <property type="entry name" value="Cyclin_PHO80-like"/>
</dbReference>
<name>A0A1X2HNI2_SYNRA</name>
<feature type="compositionally biased region" description="Low complexity" evidence="1">
    <location>
        <begin position="325"/>
        <end position="340"/>
    </location>
</feature>
<feature type="region of interest" description="Disordered" evidence="1">
    <location>
        <begin position="175"/>
        <end position="214"/>
    </location>
</feature>
<dbReference type="PANTHER" id="PTHR15615:SF10">
    <property type="entry name" value="PHO85 CYCLIN-2-RELATED"/>
    <property type="match status" value="1"/>
</dbReference>
<comment type="caution">
    <text evidence="3">The sequence shown here is derived from an EMBL/GenBank/DDBJ whole genome shotgun (WGS) entry which is preliminary data.</text>
</comment>
<dbReference type="InterPro" id="IPR036915">
    <property type="entry name" value="Cyclin-like_sf"/>
</dbReference>